<dbReference type="AlphaFoldDB" id="A0A2V1H3R5"/>
<sequence length="155" mass="17551">MRMYRLTKKQYADAPFDSVGAKTFGGRWNSKGVQALYFAESESLCCLEVFVHVQNDPAMIELYDLYRIELAEDLIAQLDVADLPANWRAIPAGESTQKIGDQFLQEHTDFAALQVASTISPRDCNFLVNPNHPAAIAAFEQAEKLDFRFDLRIFK</sequence>
<dbReference type="OrthoDB" id="9789501at2"/>
<gene>
    <name evidence="2" type="ORF">DC094_03770</name>
</gene>
<dbReference type="InterPro" id="IPR014914">
    <property type="entry name" value="RES_dom"/>
</dbReference>
<evidence type="ECO:0000259" key="1">
    <source>
        <dbReference type="SMART" id="SM00953"/>
    </source>
</evidence>
<comment type="caution">
    <text evidence="2">The sequence shown here is derived from an EMBL/GenBank/DDBJ whole genome shotgun (WGS) entry which is preliminary data.</text>
</comment>
<evidence type="ECO:0000313" key="3">
    <source>
        <dbReference type="Proteomes" id="UP000244906"/>
    </source>
</evidence>
<dbReference type="EMBL" id="QDDL01000001">
    <property type="protein sequence ID" value="PVZ72610.1"/>
    <property type="molecule type" value="Genomic_DNA"/>
</dbReference>
<protein>
    <submittedName>
        <fullName evidence="2">RES domain-containing protein</fullName>
    </submittedName>
</protein>
<keyword evidence="3" id="KW-1185">Reference proteome</keyword>
<accession>A0A2V1H3R5</accession>
<organism evidence="2 3">
    <name type="scientific">Pelagibaculum spongiae</name>
    <dbReference type="NCBI Taxonomy" id="2080658"/>
    <lineage>
        <taxon>Bacteria</taxon>
        <taxon>Pseudomonadati</taxon>
        <taxon>Pseudomonadota</taxon>
        <taxon>Gammaproteobacteria</taxon>
        <taxon>Oceanospirillales</taxon>
        <taxon>Pelagibaculum</taxon>
    </lineage>
</organism>
<reference evidence="2 3" key="1">
    <citation type="submission" date="2018-04" db="EMBL/GenBank/DDBJ databases">
        <title>Thalassorhabdus spongiae gen. nov., sp. nov., isolated from a marine sponge in South-West Iceland.</title>
        <authorList>
            <person name="Knobloch S."/>
            <person name="Daussin A."/>
            <person name="Johannsson R."/>
            <person name="Marteinsson V.T."/>
        </authorList>
    </citation>
    <scope>NUCLEOTIDE SEQUENCE [LARGE SCALE GENOMIC DNA]</scope>
    <source>
        <strain evidence="2 3">Hp12</strain>
    </source>
</reference>
<dbReference type="Pfam" id="PF08808">
    <property type="entry name" value="RES"/>
    <property type="match status" value="1"/>
</dbReference>
<dbReference type="SMART" id="SM00953">
    <property type="entry name" value="RES"/>
    <property type="match status" value="1"/>
</dbReference>
<dbReference type="Proteomes" id="UP000244906">
    <property type="component" value="Unassembled WGS sequence"/>
</dbReference>
<feature type="domain" description="RES" evidence="1">
    <location>
        <begin position="15"/>
        <end position="142"/>
    </location>
</feature>
<evidence type="ECO:0000313" key="2">
    <source>
        <dbReference type="EMBL" id="PVZ72610.1"/>
    </source>
</evidence>
<proteinExistence type="predicted"/>
<name>A0A2V1H3R5_9GAMM</name>